<name>A0A0F8YKA6_9ZZZZ</name>
<evidence type="ECO:0000313" key="1">
    <source>
        <dbReference type="EMBL" id="KKK54594.1"/>
    </source>
</evidence>
<feature type="non-terminal residue" evidence="1">
    <location>
        <position position="1"/>
    </location>
</feature>
<dbReference type="AlphaFoldDB" id="A0A0F8YKA6"/>
<feature type="non-terminal residue" evidence="1">
    <location>
        <position position="349"/>
    </location>
</feature>
<accession>A0A0F8YKA6</accession>
<reference evidence="1" key="1">
    <citation type="journal article" date="2015" name="Nature">
        <title>Complex archaea that bridge the gap between prokaryotes and eukaryotes.</title>
        <authorList>
            <person name="Spang A."/>
            <person name="Saw J.H."/>
            <person name="Jorgensen S.L."/>
            <person name="Zaremba-Niedzwiedzka K."/>
            <person name="Martijn J."/>
            <person name="Lind A.E."/>
            <person name="van Eijk R."/>
            <person name="Schleper C."/>
            <person name="Guy L."/>
            <person name="Ettema T.J."/>
        </authorList>
    </citation>
    <scope>NUCLEOTIDE SEQUENCE</scope>
</reference>
<sequence length="349" mass="38520">GFSSDITEEYDSTPTGIPKLTNITWGTSAEREDFIFLDSEDVLQNAQQVAASFDGTVPNASQIEIGVASSNSHDWRDFQASARPAMGEFGKTFLLERTDDPFLLVPIEPLISRNGLLYTTTYGSWDPTSTASLFKVNQDGTDVPVVSGFRLHPREGAIYFDAHQNPSTIFKLAIVNSGQMRVGLRLRNRLHTDSIAVSGIGYIYSTNDEKPVELSQVAPRAINVFISPQTPDSNDTINALYDYIDLNGDPESGTLIKWFKNGAQLFEINNVTTFSNSDLQTNNKLEPQDKLYFTITPSDGRDFGTTMFSPTVVIAALPPSAQNLTVIAIRNGVTQDRFETASTFRVEYD</sequence>
<gene>
    <name evidence="1" type="ORF">LCGC14_3083140</name>
</gene>
<comment type="caution">
    <text evidence="1">The sequence shown here is derived from an EMBL/GenBank/DDBJ whole genome shotgun (WGS) entry which is preliminary data.</text>
</comment>
<protein>
    <submittedName>
        <fullName evidence="1">Uncharacterized protein</fullName>
    </submittedName>
</protein>
<proteinExistence type="predicted"/>
<dbReference type="EMBL" id="LAZR01065919">
    <property type="protein sequence ID" value="KKK54594.1"/>
    <property type="molecule type" value="Genomic_DNA"/>
</dbReference>
<organism evidence="1">
    <name type="scientific">marine sediment metagenome</name>
    <dbReference type="NCBI Taxonomy" id="412755"/>
    <lineage>
        <taxon>unclassified sequences</taxon>
        <taxon>metagenomes</taxon>
        <taxon>ecological metagenomes</taxon>
    </lineage>
</organism>